<evidence type="ECO:0000313" key="7">
    <source>
        <dbReference type="Proteomes" id="UP001153199"/>
    </source>
</evidence>
<dbReference type="GO" id="GO:0097367">
    <property type="term" value="F:carbohydrate derivative binding"/>
    <property type="evidence" value="ECO:0007669"/>
    <property type="project" value="InterPro"/>
</dbReference>
<keyword evidence="3" id="KW-0963">Cytoplasm</keyword>
<dbReference type="FunFam" id="3.40.50.10490:FF:000016">
    <property type="entry name" value="Glucose-6-phosphate isomerase"/>
    <property type="match status" value="1"/>
</dbReference>
<comment type="caution">
    <text evidence="6">The sequence shown here is derived from an EMBL/GenBank/DDBJ whole genome shotgun (WGS) entry which is preliminary data.</text>
</comment>
<dbReference type="PROSITE" id="PS51463">
    <property type="entry name" value="P_GLUCOSE_ISOMERASE_3"/>
    <property type="match status" value="1"/>
</dbReference>
<sequence length="172" mass="19125">MAHIKFDYSKLKPFVADKELDEIQWQVDGADKLLREGTGAGSDFIGWLDLPEDYDKEEFARIQKAASKIQSDSEVLIVIGIGGSYLGARAAIDFLNNSFVNLQSKEERKAPQILYAGNSISSSYLSDLVEYVADKDFSVNVISKSGTTTEPAIAFRVFEELLVKKYGREEAN</sequence>
<gene>
    <name evidence="6" type="primary">pgi</name>
    <name evidence="6" type="ORF">NF717_10825</name>
</gene>
<dbReference type="InterPro" id="IPR001672">
    <property type="entry name" value="G6P_Isomerase"/>
</dbReference>
<accession>A0A9X4P1R0</accession>
<dbReference type="GO" id="GO:0006094">
    <property type="term" value="P:gluconeogenesis"/>
    <property type="evidence" value="ECO:0007669"/>
    <property type="project" value="UniProtKB-KW"/>
</dbReference>
<evidence type="ECO:0000256" key="2">
    <source>
        <dbReference type="ARBA" id="ARBA00022432"/>
    </source>
</evidence>
<feature type="non-terminal residue" evidence="6">
    <location>
        <position position="172"/>
    </location>
</feature>
<keyword evidence="4" id="KW-0324">Glycolysis</keyword>
<comment type="similarity">
    <text evidence="1">Belongs to the GPI family.</text>
</comment>
<dbReference type="EMBL" id="JAMWFV010000026">
    <property type="protein sequence ID" value="MDG6146135.1"/>
    <property type="molecule type" value="Genomic_DNA"/>
</dbReference>
<dbReference type="GO" id="GO:0004347">
    <property type="term" value="F:glucose-6-phosphate isomerase activity"/>
    <property type="evidence" value="ECO:0007669"/>
    <property type="project" value="UniProtKB-EC"/>
</dbReference>
<organism evidence="6 7">
    <name type="scientific">Lactococcus formosensis</name>
    <dbReference type="NCBI Taxonomy" id="1281486"/>
    <lineage>
        <taxon>Bacteria</taxon>
        <taxon>Bacillati</taxon>
        <taxon>Bacillota</taxon>
        <taxon>Bacilli</taxon>
        <taxon>Lactobacillales</taxon>
        <taxon>Streptococcaceae</taxon>
        <taxon>Lactococcus</taxon>
    </lineage>
</organism>
<evidence type="ECO:0000256" key="3">
    <source>
        <dbReference type="ARBA" id="ARBA00022490"/>
    </source>
</evidence>
<keyword evidence="7" id="KW-1185">Reference proteome</keyword>
<dbReference type="GO" id="GO:0006096">
    <property type="term" value="P:glycolytic process"/>
    <property type="evidence" value="ECO:0007669"/>
    <property type="project" value="UniProtKB-KW"/>
</dbReference>
<reference evidence="6" key="1">
    <citation type="submission" date="2022-06" db="EMBL/GenBank/DDBJ databases">
        <title>Lactococcus from bovine mastitis in China.</title>
        <authorList>
            <person name="Lin Y."/>
            <person name="Han B."/>
        </authorList>
    </citation>
    <scope>NUCLEOTIDE SEQUENCE</scope>
    <source>
        <strain evidence="6">Ningxia-I-26</strain>
    </source>
</reference>
<dbReference type="InterPro" id="IPR046348">
    <property type="entry name" value="SIS_dom_sf"/>
</dbReference>
<dbReference type="Proteomes" id="UP001153199">
    <property type="component" value="Unassembled WGS sequence"/>
</dbReference>
<proteinExistence type="inferred from homology"/>
<dbReference type="AlphaFoldDB" id="A0A9X4P1R0"/>
<dbReference type="EC" id="5.3.1.9" evidence="6"/>
<evidence type="ECO:0000256" key="4">
    <source>
        <dbReference type="ARBA" id="ARBA00023152"/>
    </source>
</evidence>
<keyword evidence="2" id="KW-0312">Gluconeogenesis</keyword>
<evidence type="ECO:0000256" key="1">
    <source>
        <dbReference type="ARBA" id="ARBA00006604"/>
    </source>
</evidence>
<keyword evidence="5 6" id="KW-0413">Isomerase</keyword>
<protein>
    <submittedName>
        <fullName evidence="6">Glucose-6-phosphate isomerase</fullName>
        <ecNumber evidence="6">5.3.1.9</ecNumber>
    </submittedName>
</protein>
<name>A0A9X4P1R0_9LACT</name>
<evidence type="ECO:0000313" key="6">
    <source>
        <dbReference type="EMBL" id="MDG6146135.1"/>
    </source>
</evidence>
<evidence type="ECO:0000256" key="5">
    <source>
        <dbReference type="ARBA" id="ARBA00023235"/>
    </source>
</evidence>
<dbReference type="SUPFAM" id="SSF53697">
    <property type="entry name" value="SIS domain"/>
    <property type="match status" value="1"/>
</dbReference>
<dbReference type="Gene3D" id="3.40.50.10490">
    <property type="entry name" value="Glucose-6-phosphate isomerase like protein, domain 1"/>
    <property type="match status" value="1"/>
</dbReference>